<proteinExistence type="predicted"/>
<sequence>MFGFNNDKKLEKWVNICTSPECTKEEKNKAIKEITKFKSKAIPHLITSLSNKDNSGHVRGAAAIALGEMGPTSASAVQSLDTLLNDKDNSVHVRRVAAIALGEIGATAATAVPSLVTLLDDSESELSSAAKKALNKIDQQWWLQNSDISRRAIPWLVKALLESDKEARDAAVALEKIDPQLWPQNETERHQIIRHLVMALVKALLKSNTNIRRTLSEILDKLYPQWLQSETAIRHIPVLVRARGDSLFEISNGAKKLLDKIDPVDEKTIPSLVEARIDSKSDIRRKLAAEAFKVLEDLDPEWSESAPAHSTIPSLIKALVDNERDIRHIADELLMKIEPLWARGEAARRMVPYLVGVLRANSHQMDVRCAAAETLGKMGPAVAKEVIPQFTLTLKENKAKANRLLFAVEGAWNKIDPSGELQKLLNNHVQS</sequence>
<dbReference type="Proteomes" id="UP000030428">
    <property type="component" value="Unassembled WGS sequence"/>
</dbReference>
<dbReference type="EMBL" id="JSZA02000065">
    <property type="protein sequence ID" value="KHD06085.1"/>
    <property type="molecule type" value="Genomic_DNA"/>
</dbReference>
<gene>
    <name evidence="2" type="ORF">PN36_17105</name>
</gene>
<dbReference type="InterPro" id="IPR016024">
    <property type="entry name" value="ARM-type_fold"/>
</dbReference>
<comment type="caution">
    <text evidence="2">The sequence shown here is derived from an EMBL/GenBank/DDBJ whole genome shotgun (WGS) entry which is preliminary data.</text>
</comment>
<dbReference type="InterPro" id="IPR011989">
    <property type="entry name" value="ARM-like"/>
</dbReference>
<dbReference type="PANTHER" id="PTHR12697:SF5">
    <property type="entry name" value="DEOXYHYPUSINE HYDROXYLASE"/>
    <property type="match status" value="1"/>
</dbReference>
<dbReference type="AlphaFoldDB" id="A0A0A6PGP6"/>
<name>A0A0A6PGP6_9GAMM</name>
<comment type="function">
    <text evidence="1">Catalyzes the hydroxylation of the N(6)-(4-aminobutyl)-L-lysine intermediate produced by deoxyhypusine synthase/DHPS on a critical lysine of the eukaryotic translation initiation factor 5A/eIF-5A. This is the second step of the post-translational modification of that lysine into an unusual amino acid residue named hypusine. Hypusination is unique to mature eIF-5A factor and is essential for its function.</text>
</comment>
<evidence type="ECO:0008006" key="4">
    <source>
        <dbReference type="Google" id="ProtNLM"/>
    </source>
</evidence>
<dbReference type="PROSITE" id="PS50077">
    <property type="entry name" value="HEAT_REPEAT"/>
    <property type="match status" value="1"/>
</dbReference>
<dbReference type="SMART" id="SM00567">
    <property type="entry name" value="EZ_HEAT"/>
    <property type="match status" value="3"/>
</dbReference>
<evidence type="ECO:0000313" key="3">
    <source>
        <dbReference type="Proteomes" id="UP000030428"/>
    </source>
</evidence>
<dbReference type="SUPFAM" id="SSF48371">
    <property type="entry name" value="ARM repeat"/>
    <property type="match status" value="1"/>
</dbReference>
<dbReference type="Gene3D" id="1.25.10.10">
    <property type="entry name" value="Leucine-rich Repeat Variant"/>
    <property type="match status" value="3"/>
</dbReference>
<reference evidence="2 3" key="1">
    <citation type="journal article" date="2016" name="Front. Microbiol.">
        <title>Single-Cell (Meta-)Genomics of a Dimorphic Candidatus Thiomargarita nelsonii Reveals Genomic Plasticity.</title>
        <authorList>
            <person name="Flood B.E."/>
            <person name="Fliss P."/>
            <person name="Jones D.S."/>
            <person name="Dick G.J."/>
            <person name="Jain S."/>
            <person name="Kaster A.K."/>
            <person name="Winkel M."/>
            <person name="Mussmann M."/>
            <person name="Bailey J."/>
        </authorList>
    </citation>
    <scope>NUCLEOTIDE SEQUENCE [LARGE SCALE GENOMIC DNA]</scope>
    <source>
        <strain evidence="2">Hydrate Ridge</strain>
    </source>
</reference>
<evidence type="ECO:0000313" key="2">
    <source>
        <dbReference type="EMBL" id="KHD06085.1"/>
    </source>
</evidence>
<protein>
    <recommendedName>
        <fullName evidence="4">HEAT repeat domain-containing protein</fullName>
    </recommendedName>
</protein>
<dbReference type="GO" id="GO:0016491">
    <property type="term" value="F:oxidoreductase activity"/>
    <property type="evidence" value="ECO:0007669"/>
    <property type="project" value="TreeGrafter"/>
</dbReference>
<dbReference type="InterPro" id="IPR004155">
    <property type="entry name" value="PBS_lyase_HEAT"/>
</dbReference>
<dbReference type="Pfam" id="PF13646">
    <property type="entry name" value="HEAT_2"/>
    <property type="match status" value="1"/>
</dbReference>
<accession>A0A0A6PGP6</accession>
<organism evidence="2 3">
    <name type="scientific">Candidatus Thiomargarita nelsonii</name>
    <dbReference type="NCBI Taxonomy" id="1003181"/>
    <lineage>
        <taxon>Bacteria</taxon>
        <taxon>Pseudomonadati</taxon>
        <taxon>Pseudomonadota</taxon>
        <taxon>Gammaproteobacteria</taxon>
        <taxon>Thiotrichales</taxon>
        <taxon>Thiotrichaceae</taxon>
        <taxon>Thiomargarita</taxon>
    </lineage>
</organism>
<keyword evidence="3" id="KW-1185">Reference proteome</keyword>
<evidence type="ECO:0000256" key="1">
    <source>
        <dbReference type="ARBA" id="ARBA00045876"/>
    </source>
</evidence>
<dbReference type="PANTHER" id="PTHR12697">
    <property type="entry name" value="PBS LYASE HEAT-LIKE PROTEIN"/>
    <property type="match status" value="1"/>
</dbReference>
<dbReference type="InterPro" id="IPR021133">
    <property type="entry name" value="HEAT_type_2"/>
</dbReference>